<dbReference type="Pfam" id="PF00154">
    <property type="entry name" value="RecA_N"/>
    <property type="match status" value="1"/>
</dbReference>
<evidence type="ECO:0000313" key="8">
    <source>
        <dbReference type="Proteomes" id="UP000295210"/>
    </source>
</evidence>
<accession>A0A4R1KTL9</accession>
<dbReference type="PANTHER" id="PTHR45900:SF1">
    <property type="entry name" value="MITOCHONDRIAL DNA REPAIR PROTEIN RECA HOMOLOG-RELATED"/>
    <property type="match status" value="1"/>
</dbReference>
<comment type="caution">
    <text evidence="7">The sequence shown here is derived from an EMBL/GenBank/DDBJ whole genome shotgun (WGS) entry which is preliminary data.</text>
</comment>
<dbReference type="InterPro" id="IPR049428">
    <property type="entry name" value="RecA-like_N"/>
</dbReference>
<dbReference type="Proteomes" id="UP000295210">
    <property type="component" value="Unassembled WGS sequence"/>
</dbReference>
<dbReference type="GO" id="GO:0005524">
    <property type="term" value="F:ATP binding"/>
    <property type="evidence" value="ECO:0007669"/>
    <property type="project" value="UniProtKB-KW"/>
</dbReference>
<evidence type="ECO:0000256" key="2">
    <source>
        <dbReference type="ARBA" id="ARBA00015553"/>
    </source>
</evidence>
<gene>
    <name evidence="7" type="ORF">C7378_3563</name>
</gene>
<keyword evidence="5" id="KW-0233">DNA recombination</keyword>
<dbReference type="GO" id="GO:0006281">
    <property type="term" value="P:DNA repair"/>
    <property type="evidence" value="ECO:0007669"/>
    <property type="project" value="InterPro"/>
</dbReference>
<dbReference type="InterPro" id="IPR013765">
    <property type="entry name" value="DNA_recomb/repair_RecA"/>
</dbReference>
<evidence type="ECO:0000313" key="7">
    <source>
        <dbReference type="EMBL" id="TCK68484.1"/>
    </source>
</evidence>
<evidence type="ECO:0000256" key="4">
    <source>
        <dbReference type="ARBA" id="ARBA00022840"/>
    </source>
</evidence>
<dbReference type="AlphaFoldDB" id="A0A4R1KTL9"/>
<keyword evidence="3" id="KW-0547">Nucleotide-binding</keyword>
<feature type="domain" description="RecA-like N-terminal" evidence="6">
    <location>
        <begin position="50"/>
        <end position="123"/>
    </location>
</feature>
<dbReference type="GO" id="GO:0006310">
    <property type="term" value="P:DNA recombination"/>
    <property type="evidence" value="ECO:0007669"/>
    <property type="project" value="UniProtKB-KW"/>
</dbReference>
<evidence type="ECO:0000256" key="5">
    <source>
        <dbReference type="ARBA" id="ARBA00023172"/>
    </source>
</evidence>
<keyword evidence="4" id="KW-0067">ATP-binding</keyword>
<proteinExistence type="inferred from homology"/>
<name>A0A4R1KTL9_9BACT</name>
<evidence type="ECO:0000256" key="1">
    <source>
        <dbReference type="ARBA" id="ARBA00009391"/>
    </source>
</evidence>
<dbReference type="GO" id="GO:0003697">
    <property type="term" value="F:single-stranded DNA binding"/>
    <property type="evidence" value="ECO:0007669"/>
    <property type="project" value="InterPro"/>
</dbReference>
<protein>
    <recommendedName>
        <fullName evidence="2">Protein RecA</fullName>
    </recommendedName>
</protein>
<dbReference type="InterPro" id="IPR027417">
    <property type="entry name" value="P-loop_NTPase"/>
</dbReference>
<organism evidence="7 8">
    <name type="scientific">Acidipila rosea</name>
    <dbReference type="NCBI Taxonomy" id="768535"/>
    <lineage>
        <taxon>Bacteria</taxon>
        <taxon>Pseudomonadati</taxon>
        <taxon>Acidobacteriota</taxon>
        <taxon>Terriglobia</taxon>
        <taxon>Terriglobales</taxon>
        <taxon>Acidobacteriaceae</taxon>
        <taxon>Acidipila</taxon>
    </lineage>
</organism>
<reference evidence="7 8" key="1">
    <citation type="submission" date="2019-03" db="EMBL/GenBank/DDBJ databases">
        <title>Genomic Encyclopedia of Type Strains, Phase IV (KMG-IV): sequencing the most valuable type-strain genomes for metagenomic binning, comparative biology and taxonomic classification.</title>
        <authorList>
            <person name="Goeker M."/>
        </authorList>
    </citation>
    <scope>NUCLEOTIDE SEQUENCE [LARGE SCALE GENOMIC DNA]</scope>
    <source>
        <strain evidence="7 8">DSM 103428</strain>
    </source>
</reference>
<evidence type="ECO:0000256" key="3">
    <source>
        <dbReference type="ARBA" id="ARBA00022741"/>
    </source>
</evidence>
<dbReference type="SUPFAM" id="SSF52540">
    <property type="entry name" value="P-loop containing nucleoside triphosphate hydrolases"/>
    <property type="match status" value="1"/>
</dbReference>
<sequence>MTAPSMYRRRYGEDTMTSASSLRVQIESALAHKLPSALTPRARVVRPTTPTGIDAVDGLLEGGLPVGALTEIVGPESSGRTSLALSSIAQLTAAGKVCAWVDVGDMLKPECAAAAGIALPYLLWVRCGIFRESVHTTPARFKLPQSCLVRPEPIKGLHGGGCGTHPRQESKSVARALEGFFGTEKLSNDSVGSVLRPFGNTVRPAQDARSAAQLSPWARIEQALKVTDLLLQGGGFSAVVLDMASLSAKYTSRIPLAHWFRYRAAAEHSRSSVLLLSQHACANSSAGLVLHLDGCSESSQRKTVLTAGAHRLQIHRQRFMQESNVIPMKKPVTKVTAAEWETHAAWAGRR</sequence>
<dbReference type="Gene3D" id="3.40.50.300">
    <property type="entry name" value="P-loop containing nucleotide triphosphate hydrolases"/>
    <property type="match status" value="1"/>
</dbReference>
<dbReference type="EMBL" id="SMGK01000009">
    <property type="protein sequence ID" value="TCK68484.1"/>
    <property type="molecule type" value="Genomic_DNA"/>
</dbReference>
<keyword evidence="8" id="KW-1185">Reference proteome</keyword>
<dbReference type="PANTHER" id="PTHR45900">
    <property type="entry name" value="RECA"/>
    <property type="match status" value="1"/>
</dbReference>
<evidence type="ECO:0000259" key="6">
    <source>
        <dbReference type="Pfam" id="PF00154"/>
    </source>
</evidence>
<comment type="similarity">
    <text evidence="1">Belongs to the RecA family.</text>
</comment>